<name>A0A4R0ML92_9SPHI</name>
<gene>
    <name evidence="2" type="ORF">EZ444_22650</name>
</gene>
<comment type="caution">
    <text evidence="2">The sequence shown here is derived from an EMBL/GenBank/DDBJ whole genome shotgun (WGS) entry which is preliminary data.</text>
</comment>
<dbReference type="AlphaFoldDB" id="A0A4R0ML92"/>
<evidence type="ECO:0000256" key="1">
    <source>
        <dbReference type="SAM" id="SignalP"/>
    </source>
</evidence>
<proteinExistence type="predicted"/>
<feature type="chain" id="PRO_5020733694" description="GLPGLI family protein" evidence="1">
    <location>
        <begin position="27"/>
        <end position="298"/>
    </location>
</feature>
<dbReference type="EMBL" id="SJSM01000023">
    <property type="protein sequence ID" value="TCC87429.1"/>
    <property type="molecule type" value="Genomic_DNA"/>
</dbReference>
<accession>A0A4R0ML92</accession>
<evidence type="ECO:0000313" key="3">
    <source>
        <dbReference type="Proteomes" id="UP000291117"/>
    </source>
</evidence>
<organism evidence="2 3">
    <name type="scientific">Pedobacter hiemivivus</name>
    <dbReference type="NCBI Taxonomy" id="2530454"/>
    <lineage>
        <taxon>Bacteria</taxon>
        <taxon>Pseudomonadati</taxon>
        <taxon>Bacteroidota</taxon>
        <taxon>Sphingobacteriia</taxon>
        <taxon>Sphingobacteriales</taxon>
        <taxon>Sphingobacteriaceae</taxon>
        <taxon>Pedobacter</taxon>
    </lineage>
</organism>
<feature type="signal peptide" evidence="1">
    <location>
        <begin position="1"/>
        <end position="26"/>
    </location>
</feature>
<sequence length="298" mass="35032">MQRSIQTKVRCIALVILMHSSLSILASPQLPDYIIYKNDTIATYNLLVEQYLQKYEHVDREQLFGLSFRDGGSFNCWRGYQAIYKIENDSLFLADIIDCGSLRKTLLDKSTSIKKMQAIFRDRLTNGKVFISWFSGDLNFPLTNKIVRWDGVFSTIYEKEKILHISNGNVSNIENINNYVDDPKAINREYKVKIPDILFEKLKRIKWKASDDCDCSEKYLITIDEYGKISKINMLRYELEEKIDRQERKEYDYCTSTMLKALKSLRFDIIKNKGKPISEDVYLEIWIEESGEIKNWTN</sequence>
<protein>
    <recommendedName>
        <fullName evidence="4">GLPGLI family protein</fullName>
    </recommendedName>
</protein>
<dbReference type="OrthoDB" id="1438245at2"/>
<keyword evidence="1" id="KW-0732">Signal</keyword>
<dbReference type="Proteomes" id="UP000291117">
    <property type="component" value="Unassembled WGS sequence"/>
</dbReference>
<evidence type="ECO:0000313" key="2">
    <source>
        <dbReference type="EMBL" id="TCC87429.1"/>
    </source>
</evidence>
<reference evidence="2 3" key="1">
    <citation type="submission" date="2019-02" db="EMBL/GenBank/DDBJ databases">
        <title>Pedobacter sp. RP-3-8 sp. nov., isolated from Arctic soil.</title>
        <authorList>
            <person name="Dahal R.H."/>
        </authorList>
    </citation>
    <scope>NUCLEOTIDE SEQUENCE [LARGE SCALE GENOMIC DNA]</scope>
    <source>
        <strain evidence="2 3">RP-3-8</strain>
    </source>
</reference>
<keyword evidence="3" id="KW-1185">Reference proteome</keyword>
<dbReference type="RefSeq" id="WP_131611639.1">
    <property type="nucleotide sequence ID" value="NZ_SJSM01000023.1"/>
</dbReference>
<evidence type="ECO:0008006" key="4">
    <source>
        <dbReference type="Google" id="ProtNLM"/>
    </source>
</evidence>